<name>A0ABQ9Y494_9EUKA</name>
<accession>A0ABQ9Y494</accession>
<evidence type="ECO:0000313" key="2">
    <source>
        <dbReference type="Proteomes" id="UP001281761"/>
    </source>
</evidence>
<dbReference type="EMBL" id="JARBJD010000036">
    <property type="protein sequence ID" value="KAK2958572.1"/>
    <property type="molecule type" value="Genomic_DNA"/>
</dbReference>
<evidence type="ECO:0000313" key="1">
    <source>
        <dbReference type="EMBL" id="KAK2958572.1"/>
    </source>
</evidence>
<reference evidence="1 2" key="1">
    <citation type="journal article" date="2022" name="bioRxiv">
        <title>Genomics of Preaxostyla Flagellates Illuminates Evolutionary Transitions and the Path Towards Mitochondrial Loss.</title>
        <authorList>
            <person name="Novak L.V.F."/>
            <person name="Treitli S.C."/>
            <person name="Pyrih J."/>
            <person name="Halakuc P."/>
            <person name="Pipaliya S.V."/>
            <person name="Vacek V."/>
            <person name="Brzon O."/>
            <person name="Soukal P."/>
            <person name="Eme L."/>
            <person name="Dacks J.B."/>
            <person name="Karnkowska A."/>
            <person name="Elias M."/>
            <person name="Hampl V."/>
        </authorList>
    </citation>
    <scope>NUCLEOTIDE SEQUENCE [LARGE SCALE GENOMIC DNA]</scope>
    <source>
        <strain evidence="1">NAU3</strain>
        <tissue evidence="1">Gut</tissue>
    </source>
</reference>
<sequence length="116" mass="13147">MLVLSLDKSCQFSRRIDKKRISTEMLDESSVLQREAIIRETIRNRLCSFISSQEPFGRGEEIIEVNVAVVEDFTPDILNVPTAFIIEEAAIRKKAGCEKAVADHLVCPFNQRCCLC</sequence>
<protein>
    <submittedName>
        <fullName evidence="1">Uncharacterized protein</fullName>
    </submittedName>
</protein>
<keyword evidence="2" id="KW-1185">Reference proteome</keyword>
<gene>
    <name evidence="1" type="ORF">BLNAU_6341</name>
</gene>
<proteinExistence type="predicted"/>
<organism evidence="1 2">
    <name type="scientific">Blattamonas nauphoetae</name>
    <dbReference type="NCBI Taxonomy" id="2049346"/>
    <lineage>
        <taxon>Eukaryota</taxon>
        <taxon>Metamonada</taxon>
        <taxon>Preaxostyla</taxon>
        <taxon>Oxymonadida</taxon>
        <taxon>Blattamonas</taxon>
    </lineage>
</organism>
<dbReference type="Proteomes" id="UP001281761">
    <property type="component" value="Unassembled WGS sequence"/>
</dbReference>
<comment type="caution">
    <text evidence="1">The sequence shown here is derived from an EMBL/GenBank/DDBJ whole genome shotgun (WGS) entry which is preliminary data.</text>
</comment>